<comment type="caution">
    <text evidence="1">The sequence shown here is derived from an EMBL/GenBank/DDBJ whole genome shotgun (WGS) entry which is preliminary data.</text>
</comment>
<evidence type="ECO:0000313" key="1">
    <source>
        <dbReference type="EMBL" id="KAK5111802.1"/>
    </source>
</evidence>
<organism evidence="1 2">
    <name type="scientific">Meristemomyces frigidus</name>
    <dbReference type="NCBI Taxonomy" id="1508187"/>
    <lineage>
        <taxon>Eukaryota</taxon>
        <taxon>Fungi</taxon>
        <taxon>Dikarya</taxon>
        <taxon>Ascomycota</taxon>
        <taxon>Pezizomycotina</taxon>
        <taxon>Dothideomycetes</taxon>
        <taxon>Dothideomycetidae</taxon>
        <taxon>Mycosphaerellales</taxon>
        <taxon>Teratosphaeriaceae</taxon>
        <taxon>Meristemomyces</taxon>
    </lineage>
</organism>
<dbReference type="EMBL" id="JAVRRL010000036">
    <property type="protein sequence ID" value="KAK5111802.1"/>
    <property type="molecule type" value="Genomic_DNA"/>
</dbReference>
<gene>
    <name evidence="1" type="ORF">LTR62_004722</name>
</gene>
<dbReference type="AlphaFoldDB" id="A0AAN7THD7"/>
<evidence type="ECO:0000313" key="2">
    <source>
        <dbReference type="Proteomes" id="UP001310890"/>
    </source>
</evidence>
<accession>A0AAN7THD7</accession>
<dbReference type="Proteomes" id="UP001310890">
    <property type="component" value="Unassembled WGS sequence"/>
</dbReference>
<name>A0AAN7THD7_9PEZI</name>
<sequence>MASSTPPTSTMTTDTPSPILFANFDYAFLPVAAAADPVVTKINAAANLVAPWMVDSAWLARKREQRGQFVLSPVYESTIVQRRLKSGPSTPEVET</sequence>
<proteinExistence type="predicted"/>
<protein>
    <submittedName>
        <fullName evidence="1">Uncharacterized protein</fullName>
    </submittedName>
</protein>
<reference evidence="1" key="1">
    <citation type="submission" date="2023-08" db="EMBL/GenBank/DDBJ databases">
        <title>Black Yeasts Isolated from many extreme environments.</title>
        <authorList>
            <person name="Coleine C."/>
            <person name="Stajich J.E."/>
            <person name="Selbmann L."/>
        </authorList>
    </citation>
    <scope>NUCLEOTIDE SEQUENCE</scope>
    <source>
        <strain evidence="1">CCFEE 5401</strain>
    </source>
</reference>